<dbReference type="Pfam" id="PF05755">
    <property type="entry name" value="REF"/>
    <property type="match status" value="1"/>
</dbReference>
<dbReference type="AlphaFoldDB" id="A0AAV7E6V8"/>
<evidence type="ECO:0000256" key="1">
    <source>
        <dbReference type="ARBA" id="ARBA00009737"/>
    </source>
</evidence>
<protein>
    <recommendedName>
        <fullName evidence="5">Stress-related protein</fullName>
    </recommendedName>
</protein>
<evidence type="ECO:0008006" key="5">
    <source>
        <dbReference type="Google" id="ProtNLM"/>
    </source>
</evidence>
<gene>
    <name evidence="3" type="ORF">H6P81_015903</name>
</gene>
<name>A0AAV7E6V8_ARIFI</name>
<evidence type="ECO:0000256" key="2">
    <source>
        <dbReference type="SAM" id="MobiDB-lite"/>
    </source>
</evidence>
<sequence length="262" mass="29106">MAETDPKQQQQEQPQSQQQQPQQQQQQQTELTPEEVQQLKYLEFVQVAAFHAIVLFSNLYKFAKENSGPLKPGVQTVEGTVKNVIGPVYEKFHDVPSDLLKYADNKVEGLVKEVDRHVPSLVKVASCQALSAAQKAPVVARSVASEVQRAGVVETAADLAKTAYIRLQPTAKDLYTKYEPVAERYAVTAWRSLNRLPLFPEVAHIVIPTAAYCTEKYNNAVRYSADRGYTVGSYMPLIPTERIAEVFGEENEKVAKAGVAAK</sequence>
<feature type="region of interest" description="Disordered" evidence="2">
    <location>
        <begin position="1"/>
        <end position="31"/>
    </location>
</feature>
<dbReference type="EMBL" id="JAINDJ010000006">
    <property type="protein sequence ID" value="KAG9444563.1"/>
    <property type="molecule type" value="Genomic_DNA"/>
</dbReference>
<dbReference type="PANTHER" id="PTHR33732:SF3">
    <property type="entry name" value="OS07G0671800 PROTEIN"/>
    <property type="match status" value="1"/>
</dbReference>
<evidence type="ECO:0000313" key="3">
    <source>
        <dbReference type="EMBL" id="KAG9444563.1"/>
    </source>
</evidence>
<accession>A0AAV7E6V8</accession>
<dbReference type="InterPro" id="IPR008802">
    <property type="entry name" value="REF"/>
</dbReference>
<dbReference type="Proteomes" id="UP000825729">
    <property type="component" value="Unassembled WGS sequence"/>
</dbReference>
<feature type="compositionally biased region" description="Low complexity" evidence="2">
    <location>
        <begin position="8"/>
        <end position="31"/>
    </location>
</feature>
<organism evidence="3 4">
    <name type="scientific">Aristolochia fimbriata</name>
    <name type="common">White veined hardy Dutchman's pipe vine</name>
    <dbReference type="NCBI Taxonomy" id="158543"/>
    <lineage>
        <taxon>Eukaryota</taxon>
        <taxon>Viridiplantae</taxon>
        <taxon>Streptophyta</taxon>
        <taxon>Embryophyta</taxon>
        <taxon>Tracheophyta</taxon>
        <taxon>Spermatophyta</taxon>
        <taxon>Magnoliopsida</taxon>
        <taxon>Magnoliidae</taxon>
        <taxon>Piperales</taxon>
        <taxon>Aristolochiaceae</taxon>
        <taxon>Aristolochia</taxon>
    </lineage>
</organism>
<proteinExistence type="inferred from homology"/>
<reference evidence="3 4" key="1">
    <citation type="submission" date="2021-07" db="EMBL/GenBank/DDBJ databases">
        <title>The Aristolochia fimbriata genome: insights into angiosperm evolution, floral development and chemical biosynthesis.</title>
        <authorList>
            <person name="Jiao Y."/>
        </authorList>
    </citation>
    <scope>NUCLEOTIDE SEQUENCE [LARGE SCALE GENOMIC DNA]</scope>
    <source>
        <strain evidence="3">IBCAS-2021</strain>
        <tissue evidence="3">Leaf</tissue>
    </source>
</reference>
<comment type="caution">
    <text evidence="3">The sequence shown here is derived from an EMBL/GenBank/DDBJ whole genome shotgun (WGS) entry which is preliminary data.</text>
</comment>
<dbReference type="PANTHER" id="PTHR33732">
    <property type="entry name" value="REF/SRPP-LIKE PROTEIN OS05G0151300/LOC_OS05G05940"/>
    <property type="match status" value="1"/>
</dbReference>
<evidence type="ECO:0000313" key="4">
    <source>
        <dbReference type="Proteomes" id="UP000825729"/>
    </source>
</evidence>
<keyword evidence="4" id="KW-1185">Reference proteome</keyword>
<comment type="similarity">
    <text evidence="1">Belongs to the REF/SRPP family.</text>
</comment>